<accession>A0A1U7D2M0</accession>
<dbReference type="STRING" id="1229727.Ga0080559_TMP1595"/>
<dbReference type="Proteomes" id="UP000186559">
    <property type="component" value="Chromosome"/>
</dbReference>
<name>A0A1U7D2M0_9RHOB</name>
<keyword evidence="2" id="KW-1185">Reference proteome</keyword>
<reference evidence="1 2" key="1">
    <citation type="submission" date="2016-03" db="EMBL/GenBank/DDBJ databases">
        <title>Deep-sea bacteria in the southern Pacific.</title>
        <authorList>
            <person name="Tang K."/>
        </authorList>
    </citation>
    <scope>NUCLEOTIDE SEQUENCE [LARGE SCALE GENOMIC DNA]</scope>
    <source>
        <strain evidence="1 2">JLT2016</strain>
    </source>
</reference>
<organism evidence="1 2">
    <name type="scientific">Salipiger profundus</name>
    <dbReference type="NCBI Taxonomy" id="1229727"/>
    <lineage>
        <taxon>Bacteria</taxon>
        <taxon>Pseudomonadati</taxon>
        <taxon>Pseudomonadota</taxon>
        <taxon>Alphaproteobacteria</taxon>
        <taxon>Rhodobacterales</taxon>
        <taxon>Roseobacteraceae</taxon>
        <taxon>Salipiger</taxon>
    </lineage>
</organism>
<dbReference type="RefSeq" id="WP_017467255.1">
    <property type="nucleotide sequence ID" value="NZ_BMEW01000011.1"/>
</dbReference>
<evidence type="ECO:0000313" key="1">
    <source>
        <dbReference type="EMBL" id="APX22391.1"/>
    </source>
</evidence>
<dbReference type="OrthoDB" id="3034735at2"/>
<evidence type="ECO:0000313" key="2">
    <source>
        <dbReference type="Proteomes" id="UP000186559"/>
    </source>
</evidence>
<dbReference type="EMBL" id="CP014796">
    <property type="protein sequence ID" value="APX22391.1"/>
    <property type="molecule type" value="Genomic_DNA"/>
</dbReference>
<protein>
    <submittedName>
        <fullName evidence="1">Uncharacterized protein</fullName>
    </submittedName>
</protein>
<proteinExistence type="predicted"/>
<dbReference type="KEGG" id="tpro:Ga0080559_TMP1595"/>
<gene>
    <name evidence="1" type="ORF">Ga0080559_TMP1595</name>
</gene>
<dbReference type="AlphaFoldDB" id="A0A1U7D2M0"/>
<sequence>MTGTGLMAFWADIDADYLQRYQEWHNCEHIPERVSIPGFREGRRYRLRGRDGAFLMMYETEAPETLSSDAYLAALNAPTVWTREALTHFRDPVRNIYRLQDSSGAPGPFAAPWIASLRFNAAELPERWLSGLRAAPDVTRLRLYAVDEDISNIMTSERSVYGGGPGEQQYLLLVETASPEAAQAAFTDLPDSCTDAFADEGWLEISHEWKGTTT</sequence>